<evidence type="ECO:0000313" key="3">
    <source>
        <dbReference type="Proteomes" id="UP000478052"/>
    </source>
</evidence>
<accession>A0A6G0ZCJ3</accession>
<dbReference type="GO" id="GO:0009887">
    <property type="term" value="P:animal organ morphogenesis"/>
    <property type="evidence" value="ECO:0007669"/>
    <property type="project" value="UniProtKB-ARBA"/>
</dbReference>
<organism evidence="2 3">
    <name type="scientific">Aphis craccivora</name>
    <name type="common">Cowpea aphid</name>
    <dbReference type="NCBI Taxonomy" id="307492"/>
    <lineage>
        <taxon>Eukaryota</taxon>
        <taxon>Metazoa</taxon>
        <taxon>Ecdysozoa</taxon>
        <taxon>Arthropoda</taxon>
        <taxon>Hexapoda</taxon>
        <taxon>Insecta</taxon>
        <taxon>Pterygota</taxon>
        <taxon>Neoptera</taxon>
        <taxon>Paraneoptera</taxon>
        <taxon>Hemiptera</taxon>
        <taxon>Sternorrhyncha</taxon>
        <taxon>Aphidomorpha</taxon>
        <taxon>Aphidoidea</taxon>
        <taxon>Aphididae</taxon>
        <taxon>Aphidini</taxon>
        <taxon>Aphis</taxon>
        <taxon>Aphis</taxon>
    </lineage>
</organism>
<dbReference type="InterPro" id="IPR027397">
    <property type="entry name" value="Catenin-bd_sf"/>
</dbReference>
<comment type="caution">
    <text evidence="2">The sequence shown here is derived from an EMBL/GenBank/DDBJ whole genome shotgun (WGS) entry which is preliminary data.</text>
</comment>
<dbReference type="InterPro" id="IPR013558">
    <property type="entry name" value="CTNNB1-bd_N"/>
</dbReference>
<dbReference type="OrthoDB" id="2307332at2759"/>
<sequence length="79" mass="8655">MPHASEDGGAAGEDACSSDELIVFKDENGGEDVVKRSSDKVTEEKSDLIDLSESEVNIVNLPRMIRYLVISVINLVYLK</sequence>
<dbReference type="Proteomes" id="UP000478052">
    <property type="component" value="Unassembled WGS sequence"/>
</dbReference>
<protein>
    <submittedName>
        <fullName evidence="2">Protein pangolin, isoforms A/H/I/S isoform X6</fullName>
    </submittedName>
</protein>
<proteinExistence type="predicted"/>
<name>A0A6G0ZCJ3_APHCR</name>
<dbReference type="Pfam" id="PF08347">
    <property type="entry name" value="CTNNB1_binding"/>
    <property type="match status" value="1"/>
</dbReference>
<gene>
    <name evidence="2" type="ORF">FWK35_00014745</name>
</gene>
<keyword evidence="3" id="KW-1185">Reference proteome</keyword>
<dbReference type="Gene3D" id="4.10.900.10">
    <property type="entry name" value="TCF3-CBD (Catenin binding domain)"/>
    <property type="match status" value="1"/>
</dbReference>
<dbReference type="EMBL" id="VUJU01000724">
    <property type="protein sequence ID" value="KAF0768662.1"/>
    <property type="molecule type" value="Genomic_DNA"/>
</dbReference>
<dbReference type="AlphaFoldDB" id="A0A6G0ZCJ3"/>
<evidence type="ECO:0000259" key="1">
    <source>
        <dbReference type="Pfam" id="PF08347"/>
    </source>
</evidence>
<reference evidence="2 3" key="1">
    <citation type="submission" date="2019-08" db="EMBL/GenBank/DDBJ databases">
        <title>Whole genome of Aphis craccivora.</title>
        <authorList>
            <person name="Voronova N.V."/>
            <person name="Shulinski R.S."/>
            <person name="Bandarenka Y.V."/>
            <person name="Zhorov D.G."/>
            <person name="Warner D."/>
        </authorList>
    </citation>
    <scope>NUCLEOTIDE SEQUENCE [LARGE SCALE GENOMIC DNA]</scope>
    <source>
        <strain evidence="2">180601</strain>
        <tissue evidence="2">Whole Body</tissue>
    </source>
</reference>
<evidence type="ECO:0000313" key="2">
    <source>
        <dbReference type="EMBL" id="KAF0768662.1"/>
    </source>
</evidence>
<feature type="domain" description="CTNNB1 binding N-teminal" evidence="1">
    <location>
        <begin position="8"/>
        <end position="57"/>
    </location>
</feature>